<dbReference type="Pfam" id="PF00072">
    <property type="entry name" value="Response_reg"/>
    <property type="match status" value="1"/>
</dbReference>
<dbReference type="PANTHER" id="PTHR43047:SF64">
    <property type="entry name" value="HISTIDINE KINASE CONTAINING CHEY-HOMOLOGOUS RECEIVER DOMAIN AND PAS DOMAIN-RELATED"/>
    <property type="match status" value="1"/>
</dbReference>
<dbReference type="PRINTS" id="PR00344">
    <property type="entry name" value="BCTRLSENSOR"/>
</dbReference>
<dbReference type="InterPro" id="IPR005467">
    <property type="entry name" value="His_kinase_dom"/>
</dbReference>
<keyword evidence="18" id="KW-1185">Reference proteome</keyword>
<organism evidence="17 18">
    <name type="scientific">Stenomitos frigidus AS-A4</name>
    <dbReference type="NCBI Taxonomy" id="2933935"/>
    <lineage>
        <taxon>Bacteria</taxon>
        <taxon>Bacillati</taxon>
        <taxon>Cyanobacteriota</taxon>
        <taxon>Cyanophyceae</taxon>
        <taxon>Leptolyngbyales</taxon>
        <taxon>Leptolyngbyaceae</taxon>
        <taxon>Stenomitos</taxon>
    </lineage>
</organism>
<evidence type="ECO:0000256" key="11">
    <source>
        <dbReference type="ARBA" id="ARBA00023136"/>
    </source>
</evidence>
<reference evidence="17 18" key="1">
    <citation type="submission" date="2022-04" db="EMBL/GenBank/DDBJ databases">
        <title>Positive selection, recombination, and allopatry shape intraspecific diversity of widespread and dominant cyanobacteria.</title>
        <authorList>
            <person name="Wei J."/>
            <person name="Shu W."/>
            <person name="Hu C."/>
        </authorList>
    </citation>
    <scope>NUCLEOTIDE SEQUENCE [LARGE SCALE GENOMIC DNA]</scope>
    <source>
        <strain evidence="17 18">AS-A4</strain>
    </source>
</reference>
<gene>
    <name evidence="17" type="ORF">NDI38_30715</name>
</gene>
<keyword evidence="8" id="KW-0418">Kinase</keyword>
<feature type="transmembrane region" description="Helical" evidence="13">
    <location>
        <begin position="21"/>
        <end position="43"/>
    </location>
</feature>
<feature type="modified residue" description="4-aspartylphosphate" evidence="12">
    <location>
        <position position="762"/>
    </location>
</feature>
<dbReference type="Pfam" id="PF02518">
    <property type="entry name" value="HATPase_c"/>
    <property type="match status" value="1"/>
</dbReference>
<evidence type="ECO:0000256" key="12">
    <source>
        <dbReference type="PROSITE-ProRule" id="PRU00169"/>
    </source>
</evidence>
<keyword evidence="10" id="KW-0902">Two-component regulatory system</keyword>
<sequence>MTLPAKSLAPAKPKSKLSLRTLLIVPFVLQIFVAVGLTGYISLRNGQKAVNDVASQLRHEMSDRLNLQVLNYLKEPYIAGQVIVAAAQESQLDLTDITKLERTLWRLVSQNTVEHMQIGMADGTSITVEDTFNDGIVSRVGYKANLPQRLFYKLSDQGQRIALLKTQAEFDPRDRHWYEAAQEAGKTTWTSKPYIGNTVKTASIALSQPIYDGDRTFLGVQSSTFRIAKIHQFLSELKVGQTGQTFIIDRSGNLIASSTIKEPFLIDLKKQKLQQIPAVKAESAVIRGTVQAILDRFGNFTAIQQSQQLDFRLADQRQLIQVSAIRDEHGIDWLSVVVVPESDFMAQINANTRTTILLCLGALAVTTALGLLTSRWITKPILQLQKASQAISSGHLDQTVQVRGIHELESLADSFNQMAGQLQGSFMELETRVEARTAELKAAKLVADGANQAKSEFLANMSHELRTPLNGILGYAQILNRSKVLPMKERHGVEIIHQCSSHLLTLINDVLDLSKIEARKLDFAPKAIHFPSFLQGVAEICRIRADQKGIDFLYDPDPQLPEGLFADEKRLRQVLLNLLGNAIKFTDIGSVQLKVTVMENAEMEHHANPSMRRIKFQVEDTGVGIAPDQVDKIFQAFEQVGERQRQAEGTGLGLAISQRIVQLLNGQIQVKSQPGVGSAFWFEVELTIATDWAQQNSLTTGKQMIGYKGQRRSILVVDDRWENRAVLVNLLEPLGFQLTEAENGQIGLEKIRQSQPDLVITDLAMPVMNGFELLKQVRGAKDLQHQKIIVSSASVAQADQQMSLDVGGDDFLAKPVEVSELFKLLATHLNLEWTYEMTAASDSPLSPTTALQYSEGTMLPSAVELKTLLDLAQKGNLKRLREHIEQLVHSNPRYAGFAAQVLQLAKQFKAEEIEALLQQYLIEEKAHV</sequence>
<dbReference type="InterPro" id="IPR001789">
    <property type="entry name" value="Sig_transdc_resp-reg_receiver"/>
</dbReference>
<evidence type="ECO:0000256" key="5">
    <source>
        <dbReference type="ARBA" id="ARBA00022553"/>
    </source>
</evidence>
<keyword evidence="4" id="KW-1003">Cell membrane</keyword>
<keyword evidence="11 13" id="KW-0472">Membrane</keyword>
<dbReference type="CDD" id="cd00082">
    <property type="entry name" value="HisKA"/>
    <property type="match status" value="1"/>
</dbReference>
<comment type="caution">
    <text evidence="17">The sequence shown here is derived from an EMBL/GenBank/DDBJ whole genome shotgun (WGS) entry which is preliminary data.</text>
</comment>
<evidence type="ECO:0000259" key="15">
    <source>
        <dbReference type="PROSITE" id="PS50110"/>
    </source>
</evidence>
<evidence type="ECO:0000256" key="8">
    <source>
        <dbReference type="ARBA" id="ARBA00022777"/>
    </source>
</evidence>
<dbReference type="Pfam" id="PF02743">
    <property type="entry name" value="dCache_1"/>
    <property type="match status" value="1"/>
</dbReference>
<dbReference type="InterPro" id="IPR036890">
    <property type="entry name" value="HATPase_C_sf"/>
</dbReference>
<dbReference type="CDD" id="cd06225">
    <property type="entry name" value="HAMP"/>
    <property type="match status" value="1"/>
</dbReference>
<comment type="subcellular location">
    <subcellularLocation>
        <location evidence="2">Cell membrane</location>
        <topology evidence="2">Multi-pass membrane protein</topology>
    </subcellularLocation>
</comment>
<evidence type="ECO:0000256" key="2">
    <source>
        <dbReference type="ARBA" id="ARBA00004651"/>
    </source>
</evidence>
<dbReference type="CDD" id="cd12913">
    <property type="entry name" value="PDC1_MCP_like"/>
    <property type="match status" value="1"/>
</dbReference>
<dbReference type="SMART" id="SM00304">
    <property type="entry name" value="HAMP"/>
    <property type="match status" value="1"/>
</dbReference>
<evidence type="ECO:0000259" key="14">
    <source>
        <dbReference type="PROSITE" id="PS50109"/>
    </source>
</evidence>
<dbReference type="Gene3D" id="1.10.8.500">
    <property type="entry name" value="HAMP domain in histidine kinase"/>
    <property type="match status" value="1"/>
</dbReference>
<dbReference type="InterPro" id="IPR036097">
    <property type="entry name" value="HisK_dim/P_sf"/>
</dbReference>
<dbReference type="Pfam" id="PF00512">
    <property type="entry name" value="HisKA"/>
    <property type="match status" value="1"/>
</dbReference>
<dbReference type="Gene3D" id="3.40.50.2300">
    <property type="match status" value="1"/>
</dbReference>
<name>A0ABV0KU77_9CYAN</name>
<evidence type="ECO:0000256" key="6">
    <source>
        <dbReference type="ARBA" id="ARBA00022679"/>
    </source>
</evidence>
<dbReference type="GO" id="GO:0005524">
    <property type="term" value="F:ATP binding"/>
    <property type="evidence" value="ECO:0007669"/>
    <property type="project" value="UniProtKB-KW"/>
</dbReference>
<dbReference type="InterPro" id="IPR003594">
    <property type="entry name" value="HATPase_dom"/>
</dbReference>
<dbReference type="InterPro" id="IPR004358">
    <property type="entry name" value="Sig_transdc_His_kin-like_C"/>
</dbReference>
<protein>
    <recommendedName>
        <fullName evidence="3">histidine kinase</fullName>
        <ecNumber evidence="3">2.7.13.3</ecNumber>
    </recommendedName>
</protein>
<dbReference type="Gene3D" id="3.30.450.20">
    <property type="entry name" value="PAS domain"/>
    <property type="match status" value="2"/>
</dbReference>
<dbReference type="EMBL" id="JAMPLM010000087">
    <property type="protein sequence ID" value="MEP1062751.1"/>
    <property type="molecule type" value="Genomic_DNA"/>
</dbReference>
<dbReference type="Pfam" id="PF00672">
    <property type="entry name" value="HAMP"/>
    <property type="match status" value="1"/>
</dbReference>
<keyword evidence="7 13" id="KW-0812">Transmembrane</keyword>
<proteinExistence type="predicted"/>
<dbReference type="Gene3D" id="1.10.287.130">
    <property type="match status" value="1"/>
</dbReference>
<feature type="transmembrane region" description="Helical" evidence="13">
    <location>
        <begin position="355"/>
        <end position="377"/>
    </location>
</feature>
<keyword evidence="6" id="KW-0808">Transferase</keyword>
<dbReference type="SUPFAM" id="SSF47384">
    <property type="entry name" value="Homodimeric domain of signal transducing histidine kinase"/>
    <property type="match status" value="1"/>
</dbReference>
<dbReference type="SMART" id="SM00388">
    <property type="entry name" value="HisKA"/>
    <property type="match status" value="1"/>
</dbReference>
<evidence type="ECO:0000256" key="3">
    <source>
        <dbReference type="ARBA" id="ARBA00012438"/>
    </source>
</evidence>
<dbReference type="PANTHER" id="PTHR43047">
    <property type="entry name" value="TWO-COMPONENT HISTIDINE PROTEIN KINASE"/>
    <property type="match status" value="1"/>
</dbReference>
<keyword evidence="17" id="KW-0547">Nucleotide-binding</keyword>
<dbReference type="PROSITE" id="PS50110">
    <property type="entry name" value="RESPONSE_REGULATORY"/>
    <property type="match status" value="1"/>
</dbReference>
<evidence type="ECO:0000313" key="17">
    <source>
        <dbReference type="EMBL" id="MEP1062751.1"/>
    </source>
</evidence>
<evidence type="ECO:0000259" key="16">
    <source>
        <dbReference type="PROSITE" id="PS50885"/>
    </source>
</evidence>
<dbReference type="SUPFAM" id="SSF55874">
    <property type="entry name" value="ATPase domain of HSP90 chaperone/DNA topoisomerase II/histidine kinase"/>
    <property type="match status" value="1"/>
</dbReference>
<dbReference type="Proteomes" id="UP001476950">
    <property type="component" value="Unassembled WGS sequence"/>
</dbReference>
<dbReference type="PROSITE" id="PS50109">
    <property type="entry name" value="HIS_KIN"/>
    <property type="match status" value="1"/>
</dbReference>
<dbReference type="SMART" id="SM00448">
    <property type="entry name" value="REC"/>
    <property type="match status" value="1"/>
</dbReference>
<dbReference type="InterPro" id="IPR003661">
    <property type="entry name" value="HisK_dim/P_dom"/>
</dbReference>
<evidence type="ECO:0000256" key="13">
    <source>
        <dbReference type="SAM" id="Phobius"/>
    </source>
</evidence>
<dbReference type="InterPro" id="IPR011006">
    <property type="entry name" value="CheY-like_superfamily"/>
</dbReference>
<dbReference type="InterPro" id="IPR033479">
    <property type="entry name" value="dCache_1"/>
</dbReference>
<dbReference type="PROSITE" id="PS50885">
    <property type="entry name" value="HAMP"/>
    <property type="match status" value="1"/>
</dbReference>
<feature type="domain" description="HAMP" evidence="16">
    <location>
        <begin position="375"/>
        <end position="427"/>
    </location>
</feature>
<evidence type="ECO:0000256" key="4">
    <source>
        <dbReference type="ARBA" id="ARBA00022475"/>
    </source>
</evidence>
<evidence type="ECO:0000256" key="1">
    <source>
        <dbReference type="ARBA" id="ARBA00000085"/>
    </source>
</evidence>
<evidence type="ECO:0000256" key="10">
    <source>
        <dbReference type="ARBA" id="ARBA00023012"/>
    </source>
</evidence>
<dbReference type="EC" id="2.7.13.3" evidence="3"/>
<evidence type="ECO:0000256" key="7">
    <source>
        <dbReference type="ARBA" id="ARBA00022692"/>
    </source>
</evidence>
<feature type="domain" description="Response regulatory" evidence="15">
    <location>
        <begin position="713"/>
        <end position="829"/>
    </location>
</feature>
<keyword evidence="9 13" id="KW-1133">Transmembrane helix</keyword>
<evidence type="ECO:0000313" key="18">
    <source>
        <dbReference type="Proteomes" id="UP001476950"/>
    </source>
</evidence>
<dbReference type="CDD" id="cd16922">
    <property type="entry name" value="HATPase_EvgS-ArcB-TorS-like"/>
    <property type="match status" value="1"/>
</dbReference>
<dbReference type="Gene3D" id="3.30.565.10">
    <property type="entry name" value="Histidine kinase-like ATPase, C-terminal domain"/>
    <property type="match status" value="1"/>
</dbReference>
<dbReference type="InterPro" id="IPR003660">
    <property type="entry name" value="HAMP_dom"/>
</dbReference>
<comment type="catalytic activity">
    <reaction evidence="1">
        <text>ATP + protein L-histidine = ADP + protein N-phospho-L-histidine.</text>
        <dbReference type="EC" id="2.7.13.3"/>
    </reaction>
</comment>
<dbReference type="SUPFAM" id="SSF158472">
    <property type="entry name" value="HAMP domain-like"/>
    <property type="match status" value="1"/>
</dbReference>
<dbReference type="RefSeq" id="WP_190449879.1">
    <property type="nucleotide sequence ID" value="NZ_JAMPLM010000087.1"/>
</dbReference>
<evidence type="ECO:0000256" key="9">
    <source>
        <dbReference type="ARBA" id="ARBA00022989"/>
    </source>
</evidence>
<dbReference type="CDD" id="cd17546">
    <property type="entry name" value="REC_hyHK_CKI1_RcsC-like"/>
    <property type="match status" value="1"/>
</dbReference>
<keyword evidence="5 12" id="KW-0597">Phosphoprotein</keyword>
<feature type="domain" description="Histidine kinase" evidence="14">
    <location>
        <begin position="460"/>
        <end position="688"/>
    </location>
</feature>
<dbReference type="SMART" id="SM00387">
    <property type="entry name" value="HATPase_c"/>
    <property type="match status" value="1"/>
</dbReference>
<accession>A0ABV0KU77</accession>
<keyword evidence="17" id="KW-0067">ATP-binding</keyword>
<dbReference type="SUPFAM" id="SSF52172">
    <property type="entry name" value="CheY-like"/>
    <property type="match status" value="1"/>
</dbReference>